<feature type="compositionally biased region" description="Low complexity" evidence="3">
    <location>
        <begin position="389"/>
        <end position="400"/>
    </location>
</feature>
<dbReference type="PRINTS" id="PR00834">
    <property type="entry name" value="PROTEASES2C"/>
</dbReference>
<feature type="compositionally biased region" description="Low complexity" evidence="3">
    <location>
        <begin position="1"/>
        <end position="13"/>
    </location>
</feature>
<dbReference type="GO" id="GO:0006508">
    <property type="term" value="P:proteolysis"/>
    <property type="evidence" value="ECO:0007669"/>
    <property type="project" value="UniProtKB-KW"/>
</dbReference>
<feature type="region of interest" description="Disordered" evidence="3">
    <location>
        <begin position="348"/>
        <end position="400"/>
    </location>
</feature>
<evidence type="ECO:0000313" key="6">
    <source>
        <dbReference type="Proteomes" id="UP000524237"/>
    </source>
</evidence>
<keyword evidence="2 5" id="KW-0378">Hydrolase</keyword>
<dbReference type="PANTHER" id="PTHR43343">
    <property type="entry name" value="PEPTIDASE S12"/>
    <property type="match status" value="1"/>
</dbReference>
<dbReference type="Pfam" id="PF13180">
    <property type="entry name" value="PDZ_2"/>
    <property type="match status" value="1"/>
</dbReference>
<dbReference type="Gene3D" id="2.30.42.10">
    <property type="match status" value="1"/>
</dbReference>
<evidence type="ECO:0000256" key="1">
    <source>
        <dbReference type="ARBA" id="ARBA00022670"/>
    </source>
</evidence>
<feature type="compositionally biased region" description="Low complexity" evidence="3">
    <location>
        <begin position="72"/>
        <end position="91"/>
    </location>
</feature>
<dbReference type="SUPFAM" id="SSF50156">
    <property type="entry name" value="PDZ domain-like"/>
    <property type="match status" value="1"/>
</dbReference>
<evidence type="ECO:0000256" key="2">
    <source>
        <dbReference type="ARBA" id="ARBA00022801"/>
    </source>
</evidence>
<keyword evidence="6" id="KW-1185">Reference proteome</keyword>
<dbReference type="GO" id="GO:0004252">
    <property type="term" value="F:serine-type endopeptidase activity"/>
    <property type="evidence" value="ECO:0007669"/>
    <property type="project" value="InterPro"/>
</dbReference>
<keyword evidence="1 5" id="KW-0645">Protease</keyword>
<evidence type="ECO:0000313" key="5">
    <source>
        <dbReference type="EMBL" id="MBA8829058.1"/>
    </source>
</evidence>
<accession>A0A7W3JTS1</accession>
<dbReference type="Pfam" id="PF13365">
    <property type="entry name" value="Trypsin_2"/>
    <property type="match status" value="1"/>
</dbReference>
<dbReference type="InterPro" id="IPR009003">
    <property type="entry name" value="Peptidase_S1_PA"/>
</dbReference>
<dbReference type="InterPro" id="IPR001478">
    <property type="entry name" value="PDZ"/>
</dbReference>
<dbReference type="RefSeq" id="WP_182484485.1">
    <property type="nucleotide sequence ID" value="NZ_JACGWU010000002.1"/>
</dbReference>
<dbReference type="PANTHER" id="PTHR43343:SF3">
    <property type="entry name" value="PROTEASE DO-LIKE 8, CHLOROPLASTIC"/>
    <property type="match status" value="1"/>
</dbReference>
<evidence type="ECO:0000259" key="4">
    <source>
        <dbReference type="PROSITE" id="PS50106"/>
    </source>
</evidence>
<dbReference type="Proteomes" id="UP000524237">
    <property type="component" value="Unassembled WGS sequence"/>
</dbReference>
<proteinExistence type="predicted"/>
<gene>
    <name evidence="5" type="ORF">FB555_001156</name>
</gene>
<evidence type="ECO:0000256" key="3">
    <source>
        <dbReference type="SAM" id="MobiDB-lite"/>
    </source>
</evidence>
<organism evidence="5 6">
    <name type="scientific">Alpinimonas psychrophila</name>
    <dbReference type="NCBI Taxonomy" id="748908"/>
    <lineage>
        <taxon>Bacteria</taxon>
        <taxon>Bacillati</taxon>
        <taxon>Actinomycetota</taxon>
        <taxon>Actinomycetes</taxon>
        <taxon>Micrococcales</taxon>
        <taxon>Microbacteriaceae</taxon>
        <taxon>Alpinimonas</taxon>
    </lineage>
</organism>
<dbReference type="AlphaFoldDB" id="A0A7W3JTS1"/>
<feature type="region of interest" description="Disordered" evidence="3">
    <location>
        <begin position="59"/>
        <end position="100"/>
    </location>
</feature>
<feature type="compositionally biased region" description="Polar residues" evidence="3">
    <location>
        <begin position="348"/>
        <end position="368"/>
    </location>
</feature>
<feature type="domain" description="PDZ" evidence="4">
    <location>
        <begin position="469"/>
        <end position="555"/>
    </location>
</feature>
<dbReference type="Gene3D" id="2.40.10.120">
    <property type="match status" value="2"/>
</dbReference>
<feature type="region of interest" description="Disordered" evidence="3">
    <location>
        <begin position="1"/>
        <end position="41"/>
    </location>
</feature>
<name>A0A7W3JTS1_9MICO</name>
<protein>
    <submittedName>
        <fullName evidence="5">Putative serine protease PepD</fullName>
        <ecNumber evidence="5">3.4.21.-</ecNumber>
    </submittedName>
</protein>
<dbReference type="InterPro" id="IPR001940">
    <property type="entry name" value="Peptidase_S1C"/>
</dbReference>
<dbReference type="SUPFAM" id="SSF50494">
    <property type="entry name" value="Trypsin-like serine proteases"/>
    <property type="match status" value="1"/>
</dbReference>
<dbReference type="SMART" id="SM00228">
    <property type="entry name" value="PDZ"/>
    <property type="match status" value="1"/>
</dbReference>
<dbReference type="InterPro" id="IPR051201">
    <property type="entry name" value="Chloro_Bact_Ser_Proteases"/>
</dbReference>
<reference evidence="5 6" key="1">
    <citation type="submission" date="2020-07" db="EMBL/GenBank/DDBJ databases">
        <title>Sequencing the genomes of 1000 actinobacteria strains.</title>
        <authorList>
            <person name="Klenk H.-P."/>
        </authorList>
    </citation>
    <scope>NUCLEOTIDE SEQUENCE [LARGE SCALE GENOMIC DNA]</scope>
    <source>
        <strain evidence="5 6">DSM 23737</strain>
    </source>
</reference>
<dbReference type="PROSITE" id="PS50106">
    <property type="entry name" value="PDZ"/>
    <property type="match status" value="1"/>
</dbReference>
<sequence>MPENPQNPENIENAVSPVAPKDASGPSATEAPKVRKTPVRKAVVPEGVVPEATVSEAVISEAAAPTPPSDYTPPSSAQASAPTAARTSTAPVTGKADRNYYFPPTTAAARTPASAATPTYAGTVPPARTLPAAGSVPPAGTIPPAFGGPAPAAAPKRVLTLPVVVAIALAAAVIGGGSGAGMAAYFSSQNGSTASGVVAQGITINDASNVSTVTAVAQKASPSVVTISVSGSTAAGSGSGVVLSADGYILTNNHVATLDGATGNPTIQVRDNLGHLYSATIVGTDPTVDLAVLKLDGATNLTPIEWGDSSKLNVGDVAIAMGAPLGLAGTVTTGIVSALNRSIQIASSAVPTTTPDQSTTPGQETPPNGTGPFDFWNFDFGQGNGQDGSTPSTQAPPAASASISIPVIQTDAAINPGNSGGALLDAKGQLIGINVAIASAGSSSGGQSGNIGVGFALPSNLAKRVSNEIIATGTATHGLLGASVSDAASAKGSTIEGALIQQATSGGAAEKAGMQAGDIVTRFNGVPITDASDITAQVRTMAAGAQVEVEISRGGKTQTIQVTLGGL</sequence>
<dbReference type="EMBL" id="JACGWU010000002">
    <property type="protein sequence ID" value="MBA8829058.1"/>
    <property type="molecule type" value="Genomic_DNA"/>
</dbReference>
<dbReference type="EC" id="3.4.21.-" evidence="5"/>
<comment type="caution">
    <text evidence="5">The sequence shown here is derived from an EMBL/GenBank/DDBJ whole genome shotgun (WGS) entry which is preliminary data.</text>
</comment>
<dbReference type="InterPro" id="IPR036034">
    <property type="entry name" value="PDZ_sf"/>
</dbReference>